<organism evidence="1 2">
    <name type="scientific">Trichothecium roseum</name>
    <dbReference type="NCBI Taxonomy" id="47278"/>
    <lineage>
        <taxon>Eukaryota</taxon>
        <taxon>Fungi</taxon>
        <taxon>Dikarya</taxon>
        <taxon>Ascomycota</taxon>
        <taxon>Pezizomycotina</taxon>
        <taxon>Sordariomycetes</taxon>
        <taxon>Hypocreomycetidae</taxon>
        <taxon>Hypocreales</taxon>
        <taxon>Hypocreales incertae sedis</taxon>
        <taxon>Trichothecium</taxon>
    </lineage>
</organism>
<dbReference type="Proteomes" id="UP001163324">
    <property type="component" value="Chromosome 1"/>
</dbReference>
<evidence type="ECO:0000313" key="2">
    <source>
        <dbReference type="Proteomes" id="UP001163324"/>
    </source>
</evidence>
<keyword evidence="2" id="KW-1185">Reference proteome</keyword>
<name>A0ACC0VCN0_9HYPO</name>
<proteinExistence type="predicted"/>
<protein>
    <submittedName>
        <fullName evidence="1">Uncharacterized protein</fullName>
    </submittedName>
</protein>
<comment type="caution">
    <text evidence="1">The sequence shown here is derived from an EMBL/GenBank/DDBJ whole genome shotgun (WGS) entry which is preliminary data.</text>
</comment>
<reference evidence="1" key="1">
    <citation type="submission" date="2022-10" db="EMBL/GenBank/DDBJ databases">
        <title>Complete Genome of Trichothecium roseum strain YXFP-22015, a Plant Pathogen Isolated from Citrus.</title>
        <authorList>
            <person name="Wang Y."/>
            <person name="Zhu L."/>
        </authorList>
    </citation>
    <scope>NUCLEOTIDE SEQUENCE</scope>
    <source>
        <strain evidence="1">YXFP-22015</strain>
    </source>
</reference>
<dbReference type="EMBL" id="CM047940">
    <property type="protein sequence ID" value="KAI9903959.1"/>
    <property type="molecule type" value="Genomic_DNA"/>
</dbReference>
<evidence type="ECO:0000313" key="1">
    <source>
        <dbReference type="EMBL" id="KAI9903959.1"/>
    </source>
</evidence>
<gene>
    <name evidence="1" type="ORF">N3K66_000488</name>
</gene>
<accession>A0ACC0VCN0</accession>
<sequence length="75" mass="8079">MASSDSSHSAVTKPQGFGNNKGIKFMIRTGSNTWSCSLQDRDSYQRSKSSEEPKPVQRSDSFESASSSSASTSSH</sequence>